<keyword evidence="3" id="KW-1185">Reference proteome</keyword>
<proteinExistence type="predicted"/>
<dbReference type="AlphaFoldDB" id="A0AAV2LBZ6"/>
<feature type="compositionally biased region" description="Basic and acidic residues" evidence="1">
    <location>
        <begin position="28"/>
        <end position="47"/>
    </location>
</feature>
<evidence type="ECO:0000313" key="2">
    <source>
        <dbReference type="EMBL" id="CAL1597765.1"/>
    </source>
</evidence>
<organism evidence="2 3">
    <name type="scientific">Knipowitschia caucasica</name>
    <name type="common">Caucasian dwarf goby</name>
    <name type="synonym">Pomatoschistus caucasicus</name>
    <dbReference type="NCBI Taxonomy" id="637954"/>
    <lineage>
        <taxon>Eukaryota</taxon>
        <taxon>Metazoa</taxon>
        <taxon>Chordata</taxon>
        <taxon>Craniata</taxon>
        <taxon>Vertebrata</taxon>
        <taxon>Euteleostomi</taxon>
        <taxon>Actinopterygii</taxon>
        <taxon>Neopterygii</taxon>
        <taxon>Teleostei</taxon>
        <taxon>Neoteleostei</taxon>
        <taxon>Acanthomorphata</taxon>
        <taxon>Gobiaria</taxon>
        <taxon>Gobiiformes</taxon>
        <taxon>Gobioidei</taxon>
        <taxon>Gobiidae</taxon>
        <taxon>Gobiinae</taxon>
        <taxon>Knipowitschia</taxon>
    </lineage>
</organism>
<dbReference type="Proteomes" id="UP001497482">
    <property type="component" value="Chromosome 22"/>
</dbReference>
<sequence length="79" mass="8707">MRGWPGSKPGLGGWGAYRSDAVESSDEETMRVEGIKKSEGAESKFEPWDGSGLSPREGAQRCEMARYDYGYCRLIAVRG</sequence>
<reference evidence="2 3" key="1">
    <citation type="submission" date="2024-04" db="EMBL/GenBank/DDBJ databases">
        <authorList>
            <person name="Waldvogel A.-M."/>
            <person name="Schoenle A."/>
        </authorList>
    </citation>
    <scope>NUCLEOTIDE SEQUENCE [LARGE SCALE GENOMIC DNA]</scope>
</reference>
<dbReference type="EMBL" id="OZ035844">
    <property type="protein sequence ID" value="CAL1597765.1"/>
    <property type="molecule type" value="Genomic_DNA"/>
</dbReference>
<evidence type="ECO:0000256" key="1">
    <source>
        <dbReference type="SAM" id="MobiDB-lite"/>
    </source>
</evidence>
<evidence type="ECO:0000313" key="3">
    <source>
        <dbReference type="Proteomes" id="UP001497482"/>
    </source>
</evidence>
<protein>
    <submittedName>
        <fullName evidence="2">Uncharacterized protein</fullName>
    </submittedName>
</protein>
<name>A0AAV2LBZ6_KNICA</name>
<feature type="region of interest" description="Disordered" evidence="1">
    <location>
        <begin position="1"/>
        <end position="56"/>
    </location>
</feature>
<accession>A0AAV2LBZ6</accession>
<gene>
    <name evidence="2" type="ORF">KC01_LOCUS26250</name>
</gene>